<organism evidence="2 3">
    <name type="scientific">Araneus ventricosus</name>
    <name type="common">Orbweaver spider</name>
    <name type="synonym">Epeira ventricosa</name>
    <dbReference type="NCBI Taxonomy" id="182803"/>
    <lineage>
        <taxon>Eukaryota</taxon>
        <taxon>Metazoa</taxon>
        <taxon>Ecdysozoa</taxon>
        <taxon>Arthropoda</taxon>
        <taxon>Chelicerata</taxon>
        <taxon>Arachnida</taxon>
        <taxon>Araneae</taxon>
        <taxon>Araneomorphae</taxon>
        <taxon>Entelegynae</taxon>
        <taxon>Araneoidea</taxon>
        <taxon>Araneidae</taxon>
        <taxon>Araneus</taxon>
    </lineage>
</organism>
<feature type="region of interest" description="Disordered" evidence="1">
    <location>
        <begin position="66"/>
        <end position="114"/>
    </location>
</feature>
<reference evidence="2 3" key="1">
    <citation type="journal article" date="2019" name="Sci. Rep.">
        <title>Orb-weaving spider Araneus ventricosus genome elucidates the spidroin gene catalogue.</title>
        <authorList>
            <person name="Kono N."/>
            <person name="Nakamura H."/>
            <person name="Ohtoshi R."/>
            <person name="Moran D.A.P."/>
            <person name="Shinohara A."/>
            <person name="Yoshida Y."/>
            <person name="Fujiwara M."/>
            <person name="Mori M."/>
            <person name="Tomita M."/>
            <person name="Arakawa K."/>
        </authorList>
    </citation>
    <scope>NUCLEOTIDE SEQUENCE [LARGE SCALE GENOMIC DNA]</scope>
</reference>
<dbReference type="AlphaFoldDB" id="A0A4Y2HK23"/>
<evidence type="ECO:0000313" key="3">
    <source>
        <dbReference type="Proteomes" id="UP000499080"/>
    </source>
</evidence>
<feature type="compositionally biased region" description="Basic and acidic residues" evidence="1">
    <location>
        <begin position="93"/>
        <end position="105"/>
    </location>
</feature>
<sequence>MKKKNDLKRMSKKKNDLKHTSKKNNDRKHTLEKLVVFLPALSIIHASNIYRFRWFDAISAFHLPETADDSASGGVRGSERQGQVSPTEVRPVVQREGRNGDHLKFSPDLYSRTT</sequence>
<gene>
    <name evidence="2" type="ORF">AVEN_84651_1</name>
</gene>
<keyword evidence="3" id="KW-1185">Reference proteome</keyword>
<name>A0A4Y2HK23_ARAVE</name>
<comment type="caution">
    <text evidence="2">The sequence shown here is derived from an EMBL/GenBank/DDBJ whole genome shotgun (WGS) entry which is preliminary data.</text>
</comment>
<protein>
    <submittedName>
        <fullName evidence="2">Uncharacterized protein</fullName>
    </submittedName>
</protein>
<feature type="region of interest" description="Disordered" evidence="1">
    <location>
        <begin position="1"/>
        <end position="29"/>
    </location>
</feature>
<feature type="compositionally biased region" description="Basic and acidic residues" evidence="1">
    <location>
        <begin position="7"/>
        <end position="29"/>
    </location>
</feature>
<dbReference type="Proteomes" id="UP000499080">
    <property type="component" value="Unassembled WGS sequence"/>
</dbReference>
<evidence type="ECO:0000313" key="2">
    <source>
        <dbReference type="EMBL" id="GBM65744.1"/>
    </source>
</evidence>
<accession>A0A4Y2HK23</accession>
<dbReference type="EMBL" id="BGPR01001992">
    <property type="protein sequence ID" value="GBM65744.1"/>
    <property type="molecule type" value="Genomic_DNA"/>
</dbReference>
<evidence type="ECO:0000256" key="1">
    <source>
        <dbReference type="SAM" id="MobiDB-lite"/>
    </source>
</evidence>
<proteinExistence type="predicted"/>